<keyword evidence="4 7" id="KW-0255">Endonuclease</keyword>
<dbReference type="Pfam" id="PF02130">
    <property type="entry name" value="YbeY"/>
    <property type="match status" value="1"/>
</dbReference>
<dbReference type="HAMAP" id="MF_00009">
    <property type="entry name" value="Endoribonucl_YbeY"/>
    <property type="match status" value="1"/>
</dbReference>
<dbReference type="SUPFAM" id="SSF55486">
    <property type="entry name" value="Metalloproteases ('zincins'), catalytic domain"/>
    <property type="match status" value="1"/>
</dbReference>
<keyword evidence="2 7" id="KW-0540">Nuclease</keyword>
<feature type="binding site" evidence="7">
    <location>
        <position position="123"/>
    </location>
    <ligand>
        <name>Zn(2+)</name>
        <dbReference type="ChEBI" id="CHEBI:29105"/>
        <note>catalytic</note>
    </ligand>
</feature>
<evidence type="ECO:0000256" key="3">
    <source>
        <dbReference type="ARBA" id="ARBA00022723"/>
    </source>
</evidence>
<dbReference type="PANTHER" id="PTHR46986">
    <property type="entry name" value="ENDORIBONUCLEASE YBEY, CHLOROPLASTIC"/>
    <property type="match status" value="1"/>
</dbReference>
<keyword evidence="3 7" id="KW-0479">Metal-binding</keyword>
<feature type="binding site" evidence="7">
    <location>
        <position position="113"/>
    </location>
    <ligand>
        <name>Zn(2+)</name>
        <dbReference type="ChEBI" id="CHEBI:29105"/>
        <note>catalytic</note>
    </ligand>
</feature>
<organism evidence="8 9">
    <name type="scientific">Pedobacter flavus</name>
    <dbReference type="NCBI Taxonomy" id="3113906"/>
    <lineage>
        <taxon>Bacteria</taxon>
        <taxon>Pseudomonadati</taxon>
        <taxon>Bacteroidota</taxon>
        <taxon>Sphingobacteriia</taxon>
        <taxon>Sphingobacteriales</taxon>
        <taxon>Sphingobacteriaceae</taxon>
        <taxon>Pedobacter</taxon>
    </lineage>
</organism>
<dbReference type="InterPro" id="IPR023091">
    <property type="entry name" value="MetalPrtase_cat_dom_sf_prd"/>
</dbReference>
<evidence type="ECO:0000256" key="7">
    <source>
        <dbReference type="HAMAP-Rule" id="MF_00009"/>
    </source>
</evidence>
<dbReference type="Proteomes" id="UP001337681">
    <property type="component" value="Unassembled WGS sequence"/>
</dbReference>
<evidence type="ECO:0000313" key="8">
    <source>
        <dbReference type="EMBL" id="MEE1884450.1"/>
    </source>
</evidence>
<feature type="binding site" evidence="7">
    <location>
        <position position="117"/>
    </location>
    <ligand>
        <name>Zn(2+)</name>
        <dbReference type="ChEBI" id="CHEBI:29105"/>
        <note>catalytic</note>
    </ligand>
</feature>
<dbReference type="RefSeq" id="WP_330145365.1">
    <property type="nucleotide sequence ID" value="NZ_JAZDQU010000001.1"/>
</dbReference>
<proteinExistence type="inferred from homology"/>
<comment type="cofactor">
    <cofactor evidence="7">
        <name>Zn(2+)</name>
        <dbReference type="ChEBI" id="CHEBI:29105"/>
    </cofactor>
    <text evidence="7">Binds 1 zinc ion.</text>
</comment>
<dbReference type="InterPro" id="IPR002036">
    <property type="entry name" value="YbeY"/>
</dbReference>
<protein>
    <recommendedName>
        <fullName evidence="7">Endoribonuclease YbeY</fullName>
        <ecNumber evidence="7">3.1.-.-</ecNumber>
    </recommendedName>
</protein>
<gene>
    <name evidence="7 8" type="primary">ybeY</name>
    <name evidence="8" type="ORF">VRU49_03350</name>
</gene>
<comment type="subcellular location">
    <subcellularLocation>
        <location evidence="7">Cytoplasm</location>
    </subcellularLocation>
</comment>
<dbReference type="InterPro" id="IPR020549">
    <property type="entry name" value="YbeY_CS"/>
</dbReference>
<keyword evidence="9" id="KW-1185">Reference proteome</keyword>
<comment type="function">
    <text evidence="7">Single strand-specific metallo-endoribonuclease involved in late-stage 70S ribosome quality control and in maturation of the 3' terminus of the 16S rRNA.</text>
</comment>
<dbReference type="EMBL" id="JAZDQU010000001">
    <property type="protein sequence ID" value="MEE1884450.1"/>
    <property type="molecule type" value="Genomic_DNA"/>
</dbReference>
<keyword evidence="5 7" id="KW-0378">Hydrolase</keyword>
<evidence type="ECO:0000256" key="4">
    <source>
        <dbReference type="ARBA" id="ARBA00022759"/>
    </source>
</evidence>
<sequence length="147" mass="17006">MSSSKIHFFSEETDYIVKHKAKLRAWITHIATNKGYAIKDLNYIICSDEYLLKMNQQYLNHDTYTDVITFDNNPISNTNHIFGDIFISIDRIKDNADKLSIQPETELHRVMIHGALHLMGHLDKSPKDKALMTQAEDQSLSELSHFL</sequence>
<comment type="similarity">
    <text evidence="1 7">Belongs to the endoribonuclease YbeY family.</text>
</comment>
<keyword evidence="6 7" id="KW-0862">Zinc</keyword>
<evidence type="ECO:0000256" key="6">
    <source>
        <dbReference type="ARBA" id="ARBA00022833"/>
    </source>
</evidence>
<keyword evidence="7" id="KW-0963">Cytoplasm</keyword>
<comment type="caution">
    <text evidence="8">The sequence shown here is derived from an EMBL/GenBank/DDBJ whole genome shotgun (WGS) entry which is preliminary data.</text>
</comment>
<dbReference type="PROSITE" id="PS01306">
    <property type="entry name" value="UPF0054"/>
    <property type="match status" value="1"/>
</dbReference>
<dbReference type="PANTHER" id="PTHR46986:SF1">
    <property type="entry name" value="ENDORIBONUCLEASE YBEY, CHLOROPLASTIC"/>
    <property type="match status" value="1"/>
</dbReference>
<dbReference type="Gene3D" id="3.40.390.30">
    <property type="entry name" value="Metalloproteases ('zincins'), catalytic domain"/>
    <property type="match status" value="1"/>
</dbReference>
<accession>A0ABU7GZE2</accession>
<evidence type="ECO:0000313" key="9">
    <source>
        <dbReference type="Proteomes" id="UP001337681"/>
    </source>
</evidence>
<dbReference type="NCBIfam" id="TIGR00043">
    <property type="entry name" value="rRNA maturation RNase YbeY"/>
    <property type="match status" value="1"/>
</dbReference>
<evidence type="ECO:0000256" key="1">
    <source>
        <dbReference type="ARBA" id="ARBA00010875"/>
    </source>
</evidence>
<evidence type="ECO:0000256" key="5">
    <source>
        <dbReference type="ARBA" id="ARBA00022801"/>
    </source>
</evidence>
<reference evidence="8 9" key="1">
    <citation type="submission" date="2024-01" db="EMBL/GenBank/DDBJ databases">
        <title>Pedobacter sp. nov., isolated from oil-contaminated soil.</title>
        <authorList>
            <person name="Le N.T.T."/>
        </authorList>
    </citation>
    <scope>NUCLEOTIDE SEQUENCE [LARGE SCALE GENOMIC DNA]</scope>
    <source>
        <strain evidence="8 9">VNH31</strain>
    </source>
</reference>
<dbReference type="EC" id="3.1.-.-" evidence="7"/>
<keyword evidence="7" id="KW-0698">rRNA processing</keyword>
<evidence type="ECO:0000256" key="2">
    <source>
        <dbReference type="ARBA" id="ARBA00022722"/>
    </source>
</evidence>
<keyword evidence="7" id="KW-0690">Ribosome biogenesis</keyword>
<name>A0ABU7GZE2_9SPHI</name>